<evidence type="ECO:0000313" key="3">
    <source>
        <dbReference type="EMBL" id="AXI78993.1"/>
    </source>
</evidence>
<sequence length="369" mass="41034">MSPLAGTARMRRGRNHRRTPGHSAPTVMKGTAMSESIRDRLRRFTTSVERSDDLSPAQRAGILQGYEEALGNEGPPRLVLIGESGVGKSTTVNALFNAGQAVGHSRATTDRAWSIPVQQVSGSNGTLEVVDMPGLGDDIANYPRYMGLYREVLPTADAIVWIHPAKDRMVQLVQQALADLFGPSPELVGRLVFGLNKADEIGPHDWNAPANLPSELQWAALREREEDFTRSISRVLPTWRGRAVSYAALRFYNLTALFKEMMYAVPEQRRWVLEQRMDLADFTALVDRKLLRAATARTLVEVPAGEPEPEPAPAPPQPVRQRREQPTTHPPRSVADALAALSDAQWRDLHADRARFEEFVRRLEQGSAR</sequence>
<dbReference type="Proteomes" id="UP000249340">
    <property type="component" value="Chromosome"/>
</dbReference>
<dbReference type="AlphaFoldDB" id="A0A345SZ38"/>
<dbReference type="EMBL" id="CP031264">
    <property type="protein sequence ID" value="AXI78993.1"/>
    <property type="molecule type" value="Genomic_DNA"/>
</dbReference>
<dbReference type="SUPFAM" id="SSF52540">
    <property type="entry name" value="P-loop containing nucleoside triphosphate hydrolases"/>
    <property type="match status" value="1"/>
</dbReference>
<evidence type="ECO:0000313" key="4">
    <source>
        <dbReference type="Proteomes" id="UP000249340"/>
    </source>
</evidence>
<dbReference type="InterPro" id="IPR006073">
    <property type="entry name" value="GTP-bd"/>
</dbReference>
<dbReference type="Gene3D" id="3.40.50.300">
    <property type="entry name" value="P-loop containing nucleotide triphosphate hydrolases"/>
    <property type="match status" value="1"/>
</dbReference>
<protein>
    <recommendedName>
        <fullName evidence="2">G domain-containing protein</fullName>
    </recommendedName>
</protein>
<dbReference type="CDD" id="cd00882">
    <property type="entry name" value="Ras_like_GTPase"/>
    <property type="match status" value="1"/>
</dbReference>
<organism evidence="3 4">
    <name type="scientific">Peterkaempfera bronchialis</name>
    <dbReference type="NCBI Taxonomy" id="2126346"/>
    <lineage>
        <taxon>Bacteria</taxon>
        <taxon>Bacillati</taxon>
        <taxon>Actinomycetota</taxon>
        <taxon>Actinomycetes</taxon>
        <taxon>Kitasatosporales</taxon>
        <taxon>Streptomycetaceae</taxon>
        <taxon>Peterkaempfera</taxon>
    </lineage>
</organism>
<evidence type="ECO:0000259" key="2">
    <source>
        <dbReference type="Pfam" id="PF01926"/>
    </source>
</evidence>
<feature type="compositionally biased region" description="Basic residues" evidence="1">
    <location>
        <begin position="9"/>
        <end position="20"/>
    </location>
</feature>
<dbReference type="InterPro" id="IPR027417">
    <property type="entry name" value="P-loop_NTPase"/>
</dbReference>
<feature type="region of interest" description="Disordered" evidence="1">
    <location>
        <begin position="301"/>
        <end position="337"/>
    </location>
</feature>
<feature type="region of interest" description="Disordered" evidence="1">
    <location>
        <begin position="1"/>
        <end position="34"/>
    </location>
</feature>
<dbReference type="KEGG" id="stri:C7M71_017800"/>
<evidence type="ECO:0000256" key="1">
    <source>
        <dbReference type="SAM" id="MobiDB-lite"/>
    </source>
</evidence>
<keyword evidence="4" id="KW-1185">Reference proteome</keyword>
<proteinExistence type="predicted"/>
<dbReference type="GO" id="GO:0005525">
    <property type="term" value="F:GTP binding"/>
    <property type="evidence" value="ECO:0007669"/>
    <property type="project" value="InterPro"/>
</dbReference>
<dbReference type="OrthoDB" id="4350356at2"/>
<reference evidence="4" key="1">
    <citation type="submission" date="2018-07" db="EMBL/GenBank/DDBJ databases">
        <title>Streptacidiphilus bronchialis DSM 106435 chromosome.</title>
        <authorList>
            <person name="Batra D."/>
            <person name="Gulvik C.A."/>
        </authorList>
    </citation>
    <scope>NUCLEOTIDE SEQUENCE [LARGE SCALE GENOMIC DNA]</scope>
    <source>
        <strain evidence="4">DSM 106435</strain>
    </source>
</reference>
<dbReference type="Pfam" id="PF01926">
    <property type="entry name" value="MMR_HSR1"/>
    <property type="match status" value="1"/>
</dbReference>
<accession>A0A345SZ38</accession>
<gene>
    <name evidence="3" type="ORF">C7M71_017800</name>
</gene>
<name>A0A345SZ38_9ACTN</name>
<feature type="domain" description="G" evidence="2">
    <location>
        <begin position="78"/>
        <end position="168"/>
    </location>
</feature>